<dbReference type="PROSITE" id="PS00409">
    <property type="entry name" value="PROKAR_NTER_METHYL"/>
    <property type="match status" value="1"/>
</dbReference>
<evidence type="ECO:0000256" key="10">
    <source>
        <dbReference type="ARBA" id="ARBA00030775"/>
    </source>
</evidence>
<dbReference type="GO" id="GO:0015627">
    <property type="term" value="C:type II protein secretion system complex"/>
    <property type="evidence" value="ECO:0007669"/>
    <property type="project" value="InterPro"/>
</dbReference>
<dbReference type="InterPro" id="IPR045584">
    <property type="entry name" value="Pilin-like"/>
</dbReference>
<dbReference type="GO" id="GO:0015628">
    <property type="term" value="P:protein secretion by the type II secretion system"/>
    <property type="evidence" value="ECO:0007669"/>
    <property type="project" value="InterPro"/>
</dbReference>
<protein>
    <recommendedName>
        <fullName evidence="2">Type II secretion system protein H</fullName>
    </recommendedName>
    <alternativeName>
        <fullName evidence="10">General secretion pathway protein H</fullName>
    </alternativeName>
</protein>
<gene>
    <name evidence="12" type="ORF">Tther_02027</name>
</gene>
<keyword evidence="5" id="KW-0997">Cell inner membrane</keyword>
<dbReference type="OrthoDB" id="8815075at2"/>
<keyword evidence="6" id="KW-0812">Transmembrane</keyword>
<feature type="domain" description="General secretion pathway GspH" evidence="11">
    <location>
        <begin position="42"/>
        <end position="144"/>
    </location>
</feature>
<evidence type="ECO:0000256" key="4">
    <source>
        <dbReference type="ARBA" id="ARBA00022481"/>
    </source>
</evidence>
<evidence type="ECO:0000259" key="11">
    <source>
        <dbReference type="Pfam" id="PF12019"/>
    </source>
</evidence>
<keyword evidence="7" id="KW-1133">Transmembrane helix</keyword>
<keyword evidence="3" id="KW-1003">Cell membrane</keyword>
<dbReference type="Pfam" id="PF07963">
    <property type="entry name" value="N_methyl"/>
    <property type="match status" value="1"/>
</dbReference>
<evidence type="ECO:0000313" key="12">
    <source>
        <dbReference type="EMBL" id="TSE28562.1"/>
    </source>
</evidence>
<comment type="similarity">
    <text evidence="9">Belongs to the GSP H family.</text>
</comment>
<evidence type="ECO:0000256" key="6">
    <source>
        <dbReference type="ARBA" id="ARBA00022692"/>
    </source>
</evidence>
<comment type="subcellular location">
    <subcellularLocation>
        <location evidence="1">Cell inner membrane</location>
        <topology evidence="1">Single-pass membrane protein</topology>
    </subcellularLocation>
</comment>
<dbReference type="SUPFAM" id="SSF54523">
    <property type="entry name" value="Pili subunits"/>
    <property type="match status" value="1"/>
</dbReference>
<reference evidence="12 13" key="1">
    <citation type="submission" date="2019-07" db="EMBL/GenBank/DDBJ databases">
        <title>Tepidimonas thermarum AA-1 draft genome.</title>
        <authorList>
            <person name="Da Costa M.S."/>
            <person name="Froufe H.J.C."/>
            <person name="Egas C."/>
            <person name="Albuquerque L."/>
        </authorList>
    </citation>
    <scope>NUCLEOTIDE SEQUENCE [LARGE SCALE GENOMIC DNA]</scope>
    <source>
        <strain evidence="12 13">AA-1</strain>
    </source>
</reference>
<dbReference type="NCBIfam" id="TIGR02532">
    <property type="entry name" value="IV_pilin_GFxxxE"/>
    <property type="match status" value="1"/>
</dbReference>
<evidence type="ECO:0000313" key="13">
    <source>
        <dbReference type="Proteomes" id="UP000318542"/>
    </source>
</evidence>
<proteinExistence type="inferred from homology"/>
<dbReference type="Proteomes" id="UP000318542">
    <property type="component" value="Unassembled WGS sequence"/>
</dbReference>
<comment type="caution">
    <text evidence="12">The sequence shown here is derived from an EMBL/GenBank/DDBJ whole genome shotgun (WGS) entry which is preliminary data.</text>
</comment>
<evidence type="ECO:0000256" key="8">
    <source>
        <dbReference type="ARBA" id="ARBA00023136"/>
    </source>
</evidence>
<dbReference type="Pfam" id="PF12019">
    <property type="entry name" value="GspH"/>
    <property type="match status" value="1"/>
</dbReference>
<dbReference type="EMBL" id="VJOL01000044">
    <property type="protein sequence ID" value="TSE28562.1"/>
    <property type="molecule type" value="Genomic_DNA"/>
</dbReference>
<keyword evidence="13" id="KW-1185">Reference proteome</keyword>
<keyword evidence="8" id="KW-0472">Membrane</keyword>
<organism evidence="12 13">
    <name type="scientific">Tepidimonas thermarum</name>
    <dbReference type="NCBI Taxonomy" id="335431"/>
    <lineage>
        <taxon>Bacteria</taxon>
        <taxon>Pseudomonadati</taxon>
        <taxon>Pseudomonadota</taxon>
        <taxon>Betaproteobacteria</taxon>
        <taxon>Burkholderiales</taxon>
        <taxon>Tepidimonas</taxon>
    </lineage>
</organism>
<evidence type="ECO:0000256" key="7">
    <source>
        <dbReference type="ARBA" id="ARBA00022989"/>
    </source>
</evidence>
<name>A0A554WY99_9BURK</name>
<dbReference type="GO" id="GO:0005886">
    <property type="term" value="C:plasma membrane"/>
    <property type="evidence" value="ECO:0007669"/>
    <property type="project" value="UniProtKB-SubCell"/>
</dbReference>
<accession>A0A554WY99</accession>
<evidence type="ECO:0000256" key="1">
    <source>
        <dbReference type="ARBA" id="ARBA00004377"/>
    </source>
</evidence>
<sequence>MRPRGFTLLELLIVLGIAALVVAVVGSRADVWMDRAAYHQSVRDVATLLKAGRMSALQNGREVDVRLDGNRILYVGGDPRRRVALPAEVEVRSEPLVAAAGDAEAPKRDFTPPPLFVFRADGSAYGGRLVLQQGGHGVAFQVNWALGTVEQVDSAGGPT</sequence>
<evidence type="ECO:0000256" key="9">
    <source>
        <dbReference type="ARBA" id="ARBA00025772"/>
    </source>
</evidence>
<dbReference type="InterPro" id="IPR022346">
    <property type="entry name" value="T2SS_GspH"/>
</dbReference>
<evidence type="ECO:0000256" key="5">
    <source>
        <dbReference type="ARBA" id="ARBA00022519"/>
    </source>
</evidence>
<keyword evidence="4" id="KW-0488">Methylation</keyword>
<dbReference type="RefSeq" id="WP_143903536.1">
    <property type="nucleotide sequence ID" value="NZ_VJOL01000044.1"/>
</dbReference>
<dbReference type="InterPro" id="IPR012902">
    <property type="entry name" value="N_methyl_site"/>
</dbReference>
<evidence type="ECO:0000256" key="2">
    <source>
        <dbReference type="ARBA" id="ARBA00021549"/>
    </source>
</evidence>
<dbReference type="AlphaFoldDB" id="A0A554WY99"/>
<evidence type="ECO:0000256" key="3">
    <source>
        <dbReference type="ARBA" id="ARBA00022475"/>
    </source>
</evidence>